<dbReference type="Proteomes" id="UP000028542">
    <property type="component" value="Unassembled WGS sequence"/>
</dbReference>
<feature type="transmembrane region" description="Helical" evidence="9">
    <location>
        <begin position="59"/>
        <end position="77"/>
    </location>
</feature>
<dbReference type="PROSITE" id="PS51202">
    <property type="entry name" value="RCK_C"/>
    <property type="match status" value="1"/>
</dbReference>
<reference evidence="11 12" key="1">
    <citation type="submission" date="2014-07" db="EMBL/GenBank/DDBJ databases">
        <title>Draft genome of Clostridium sulfidigenes 113A isolated from sediments associated with methane hydrate from Krishna Godavari basin.</title>
        <authorList>
            <person name="Honkalas V.S."/>
            <person name="Dabir A.P."/>
            <person name="Arora P."/>
            <person name="Dhakephalkar P.K."/>
        </authorList>
    </citation>
    <scope>NUCLEOTIDE SEQUENCE [LARGE SCALE GENOMIC DNA]</scope>
    <source>
        <strain evidence="11 12">113A</strain>
    </source>
</reference>
<dbReference type="GO" id="GO:0006813">
    <property type="term" value="P:potassium ion transport"/>
    <property type="evidence" value="ECO:0007669"/>
    <property type="project" value="InterPro"/>
</dbReference>
<dbReference type="RefSeq" id="WP_035130179.1">
    <property type="nucleotide sequence ID" value="NZ_JPMD01000004.1"/>
</dbReference>
<dbReference type="Pfam" id="PF02080">
    <property type="entry name" value="TrkA_C"/>
    <property type="match status" value="1"/>
</dbReference>
<dbReference type="InterPro" id="IPR006153">
    <property type="entry name" value="Cation/H_exchanger_TM"/>
</dbReference>
<dbReference type="InterPro" id="IPR006037">
    <property type="entry name" value="RCK_C"/>
</dbReference>
<dbReference type="STRING" id="318464.IO99_03335"/>
<dbReference type="InterPro" id="IPR036721">
    <property type="entry name" value="RCK_C_sf"/>
</dbReference>
<feature type="transmembrane region" description="Helical" evidence="9">
    <location>
        <begin position="298"/>
        <end position="320"/>
    </location>
</feature>
<evidence type="ECO:0000256" key="1">
    <source>
        <dbReference type="ARBA" id="ARBA00004651"/>
    </source>
</evidence>
<feature type="transmembrane region" description="Helical" evidence="9">
    <location>
        <begin position="358"/>
        <end position="377"/>
    </location>
</feature>
<dbReference type="SUPFAM" id="SSF116726">
    <property type="entry name" value="TrkA C-terminal domain-like"/>
    <property type="match status" value="1"/>
</dbReference>
<keyword evidence="4" id="KW-1003">Cell membrane</keyword>
<dbReference type="Pfam" id="PF00999">
    <property type="entry name" value="Na_H_Exchanger"/>
    <property type="match status" value="1"/>
</dbReference>
<evidence type="ECO:0000256" key="9">
    <source>
        <dbReference type="SAM" id="Phobius"/>
    </source>
</evidence>
<dbReference type="PANTHER" id="PTHR32507">
    <property type="entry name" value="NA(+)/H(+) ANTIPORTER 1"/>
    <property type="match status" value="1"/>
</dbReference>
<gene>
    <name evidence="11" type="ORF">IO99_03335</name>
</gene>
<evidence type="ECO:0000256" key="4">
    <source>
        <dbReference type="ARBA" id="ARBA00022475"/>
    </source>
</evidence>
<evidence type="ECO:0000256" key="2">
    <source>
        <dbReference type="ARBA" id="ARBA00022448"/>
    </source>
</evidence>
<dbReference type="GO" id="GO:0008324">
    <property type="term" value="F:monoatomic cation transmembrane transporter activity"/>
    <property type="evidence" value="ECO:0007669"/>
    <property type="project" value="InterPro"/>
</dbReference>
<dbReference type="PANTHER" id="PTHR32507:SF7">
    <property type="entry name" value="K(+)_H(+) ANTIPORTER NHAP2"/>
    <property type="match status" value="1"/>
</dbReference>
<comment type="caution">
    <text evidence="11">The sequence shown here is derived from an EMBL/GenBank/DDBJ whole genome shotgun (WGS) entry which is preliminary data.</text>
</comment>
<comment type="subcellular location">
    <subcellularLocation>
        <location evidence="1">Cell membrane</location>
        <topology evidence="1">Multi-pass membrane protein</topology>
    </subcellularLocation>
</comment>
<evidence type="ECO:0000313" key="12">
    <source>
        <dbReference type="Proteomes" id="UP000028542"/>
    </source>
</evidence>
<keyword evidence="12" id="KW-1185">Reference proteome</keyword>
<evidence type="ECO:0000256" key="7">
    <source>
        <dbReference type="ARBA" id="ARBA00023065"/>
    </source>
</evidence>
<evidence type="ECO:0000259" key="10">
    <source>
        <dbReference type="PROSITE" id="PS51202"/>
    </source>
</evidence>
<sequence>MLELMIICGLVLLICITSSKVLYKFGVPMLLIFIILGMLFGSDGVVGIYFDNYELTRELCSFGLVFIMFYGGFGTNWKEAKPVARESILMSTFGVIITSGLTGLFCYFVLKTSLLEGLLIGSIVGSTDAASVFSILRSQKLNLKGEIASILEVESGSNDPIAYMLTLIVLTLMNNGGISSIVPIVIGQIIFGILIGVILSKLTVYIMRNANFEVDGFYTIFITAIAILSYALSEWVGGNGYLSVYIAGIVIGNSKIPHKRSLVHFFDGVSWIMQIMLFFVLGLLAFPSELPSVIGSSILISIFMIIIARPIATFGVLSWFKIPFKQQLFVSWVGLRGAASIVFAIYAITSGIPLENDIFHIIFFIALLSVAIQGTLIPKVARKLDLVDDTKTVLKTFTDYQEDRSTTLIEYNVDSKSSWKEKTIMEADIPEEILIVMIKRDSEIIVPKGSTLIKQGDILVLSGNNIEYLLERNAGA</sequence>
<dbReference type="GO" id="GO:0005886">
    <property type="term" value="C:plasma membrane"/>
    <property type="evidence" value="ECO:0007669"/>
    <property type="project" value="UniProtKB-SubCell"/>
</dbReference>
<evidence type="ECO:0000313" key="11">
    <source>
        <dbReference type="EMBL" id="KEZ88169.1"/>
    </source>
</evidence>
<feature type="transmembrane region" description="Helical" evidence="9">
    <location>
        <begin position="181"/>
        <end position="204"/>
    </location>
</feature>
<dbReference type="InterPro" id="IPR038770">
    <property type="entry name" value="Na+/solute_symporter_sf"/>
</dbReference>
<dbReference type="NCBIfam" id="NF003715">
    <property type="entry name" value="PRK05326.1-2"/>
    <property type="match status" value="1"/>
</dbReference>
<keyword evidence="3" id="KW-0050">Antiport</keyword>
<name>A0A084JGT5_9CLOT</name>
<dbReference type="GO" id="GO:0015297">
    <property type="term" value="F:antiporter activity"/>
    <property type="evidence" value="ECO:0007669"/>
    <property type="project" value="UniProtKB-KW"/>
</dbReference>
<keyword evidence="7" id="KW-0406">Ion transport</keyword>
<evidence type="ECO:0000256" key="6">
    <source>
        <dbReference type="ARBA" id="ARBA00022989"/>
    </source>
</evidence>
<feature type="transmembrane region" description="Helical" evidence="9">
    <location>
        <begin position="239"/>
        <end position="256"/>
    </location>
</feature>
<proteinExistence type="predicted"/>
<dbReference type="AlphaFoldDB" id="A0A084JGT5"/>
<evidence type="ECO:0000256" key="8">
    <source>
        <dbReference type="ARBA" id="ARBA00023136"/>
    </source>
</evidence>
<feature type="domain" description="RCK C-terminal" evidence="10">
    <location>
        <begin position="395"/>
        <end position="476"/>
    </location>
</feature>
<dbReference type="GO" id="GO:1902600">
    <property type="term" value="P:proton transmembrane transport"/>
    <property type="evidence" value="ECO:0007669"/>
    <property type="project" value="InterPro"/>
</dbReference>
<protein>
    <submittedName>
        <fullName evidence="11">Potassium transporter Trk</fullName>
    </submittedName>
</protein>
<dbReference type="NCBIfam" id="NF003716">
    <property type="entry name" value="PRK05326.1-3"/>
    <property type="match status" value="1"/>
</dbReference>
<dbReference type="Gene3D" id="3.30.70.1450">
    <property type="entry name" value="Regulator of K+ conductance, C-terminal domain"/>
    <property type="match status" value="1"/>
</dbReference>
<feature type="transmembrane region" description="Helical" evidence="9">
    <location>
        <begin position="332"/>
        <end position="352"/>
    </location>
</feature>
<evidence type="ECO:0000256" key="5">
    <source>
        <dbReference type="ARBA" id="ARBA00022692"/>
    </source>
</evidence>
<feature type="transmembrane region" description="Helical" evidence="9">
    <location>
        <begin position="89"/>
        <end position="110"/>
    </location>
</feature>
<accession>A0A084JGT5</accession>
<keyword evidence="6 9" id="KW-1133">Transmembrane helix</keyword>
<dbReference type="eggNOG" id="COG3263">
    <property type="taxonomic scope" value="Bacteria"/>
</dbReference>
<organism evidence="11 12">
    <name type="scientific">Clostridium sulfidigenes</name>
    <dbReference type="NCBI Taxonomy" id="318464"/>
    <lineage>
        <taxon>Bacteria</taxon>
        <taxon>Bacillati</taxon>
        <taxon>Bacillota</taxon>
        <taxon>Clostridia</taxon>
        <taxon>Eubacteriales</taxon>
        <taxon>Clostridiaceae</taxon>
        <taxon>Clostridium</taxon>
    </lineage>
</organism>
<feature type="transmembrane region" description="Helical" evidence="9">
    <location>
        <begin position="268"/>
        <end position="286"/>
    </location>
</feature>
<feature type="transmembrane region" description="Helical" evidence="9">
    <location>
        <begin position="216"/>
        <end position="233"/>
    </location>
</feature>
<keyword evidence="2" id="KW-0813">Transport</keyword>
<feature type="transmembrane region" description="Helical" evidence="9">
    <location>
        <begin position="29"/>
        <end position="50"/>
    </location>
</feature>
<evidence type="ECO:0000256" key="3">
    <source>
        <dbReference type="ARBA" id="ARBA00022449"/>
    </source>
</evidence>
<keyword evidence="5 9" id="KW-0812">Transmembrane</keyword>
<dbReference type="EMBL" id="JPMD01000004">
    <property type="protein sequence ID" value="KEZ88169.1"/>
    <property type="molecule type" value="Genomic_DNA"/>
</dbReference>
<keyword evidence="8 9" id="KW-0472">Membrane</keyword>
<dbReference type="Gene3D" id="1.20.1530.20">
    <property type="match status" value="1"/>
</dbReference>